<dbReference type="GO" id="GO:0006355">
    <property type="term" value="P:regulation of DNA-templated transcription"/>
    <property type="evidence" value="ECO:0007669"/>
    <property type="project" value="InterPro"/>
</dbReference>
<keyword evidence="4" id="KW-1185">Reference proteome</keyword>
<reference evidence="3" key="1">
    <citation type="submission" date="2015-02" db="EMBL/GenBank/DDBJ databases">
        <title>Genome Assembly of Bacillaceae bacterium MTCC 8252.</title>
        <authorList>
            <person name="Verma A."/>
            <person name="Khatri I."/>
            <person name="Mual P."/>
            <person name="Subramanian S."/>
            <person name="Krishnamurthi S."/>
        </authorList>
    </citation>
    <scope>NUCLEOTIDE SEQUENCE [LARGE SCALE GENOMIC DNA]</scope>
    <source>
        <strain evidence="3">MTCC 8252</strain>
    </source>
</reference>
<dbReference type="SUPFAM" id="SSF46894">
    <property type="entry name" value="C-terminal effector domain of the bipartite response regulators"/>
    <property type="match status" value="1"/>
</dbReference>
<organism evidence="3 4">
    <name type="scientific">Bacillus thermotolerans</name>
    <name type="common">Quasibacillus thermotolerans</name>
    <dbReference type="NCBI Taxonomy" id="1221996"/>
    <lineage>
        <taxon>Bacteria</taxon>
        <taxon>Bacillati</taxon>
        <taxon>Bacillota</taxon>
        <taxon>Bacilli</taxon>
        <taxon>Bacillales</taxon>
        <taxon>Bacillaceae</taxon>
        <taxon>Bacillus</taxon>
    </lineage>
</organism>
<dbReference type="OrthoDB" id="8910390at2"/>
<evidence type="ECO:0000256" key="2">
    <source>
        <dbReference type="ARBA" id="ARBA00023163"/>
    </source>
</evidence>
<evidence type="ECO:0000313" key="4">
    <source>
        <dbReference type="Proteomes" id="UP000031563"/>
    </source>
</evidence>
<dbReference type="AlphaFoldDB" id="A0A0F5HYY3"/>
<comment type="caution">
    <text evidence="3">The sequence shown here is derived from an EMBL/GenBank/DDBJ whole genome shotgun (WGS) entry which is preliminary data.</text>
</comment>
<dbReference type="GO" id="GO:0003677">
    <property type="term" value="F:DNA binding"/>
    <property type="evidence" value="ECO:0007669"/>
    <property type="project" value="InterPro"/>
</dbReference>
<dbReference type="Proteomes" id="UP000031563">
    <property type="component" value="Unassembled WGS sequence"/>
</dbReference>
<accession>A0A0F5HYY3</accession>
<protein>
    <submittedName>
        <fullName evidence="3">Uncharacterized protein</fullName>
    </submittedName>
</protein>
<dbReference type="InterPro" id="IPR036388">
    <property type="entry name" value="WH-like_DNA-bd_sf"/>
</dbReference>
<accession>A0A0F5HP71</accession>
<sequence length="152" mass="17711">MNRQEIEKTLKDYAWMINSIKILREALNGAGERVVREYGPDSDMPKPKGGISDPVYREYLRREKRWAKVKQYEDKVRAIQERMHVIQDEREIEVLHWLLEGKSYCWIAMHMGFSPSHIKRIRDAIVDKLAADETNGTNGTKETNFAEGKSAC</sequence>
<dbReference type="RefSeq" id="WP_039237283.1">
    <property type="nucleotide sequence ID" value="NZ_JWIR02000046.1"/>
</dbReference>
<proteinExistence type="predicted"/>
<dbReference type="InterPro" id="IPR016032">
    <property type="entry name" value="Sig_transdc_resp-reg_C-effctor"/>
</dbReference>
<gene>
    <name evidence="3" type="ORF">QY95_02592</name>
</gene>
<keyword evidence="1" id="KW-0805">Transcription regulation</keyword>
<dbReference type="EMBL" id="JWIR02000046">
    <property type="protein sequence ID" value="KKB38594.1"/>
    <property type="molecule type" value="Genomic_DNA"/>
</dbReference>
<name>A0A0F5HYY3_BACTR</name>
<dbReference type="Gene3D" id="1.10.10.10">
    <property type="entry name" value="Winged helix-like DNA-binding domain superfamily/Winged helix DNA-binding domain"/>
    <property type="match status" value="1"/>
</dbReference>
<evidence type="ECO:0000256" key="1">
    <source>
        <dbReference type="ARBA" id="ARBA00023015"/>
    </source>
</evidence>
<keyword evidence="2" id="KW-0804">Transcription</keyword>
<evidence type="ECO:0000313" key="3">
    <source>
        <dbReference type="EMBL" id="KKB38594.1"/>
    </source>
</evidence>